<reference evidence="3 4" key="1">
    <citation type="submission" date="2023-07" db="EMBL/GenBank/DDBJ databases">
        <title>Sorghum-associated microbial communities from plants grown in Nebraska, USA.</title>
        <authorList>
            <person name="Schachtman D."/>
        </authorList>
    </citation>
    <scope>NUCLEOTIDE SEQUENCE [LARGE SCALE GENOMIC DNA]</scope>
    <source>
        <strain evidence="3 4">BE167</strain>
    </source>
</reference>
<dbReference type="SUPFAM" id="SSF54593">
    <property type="entry name" value="Glyoxalase/Bleomycin resistance protein/Dihydroxybiphenyl dioxygenase"/>
    <property type="match status" value="2"/>
</dbReference>
<dbReference type="RefSeq" id="WP_310049501.1">
    <property type="nucleotide sequence ID" value="NZ_JAVDVQ010000001.1"/>
</dbReference>
<dbReference type="GO" id="GO:0018577">
    <property type="term" value="F:catechol 2,3-dioxygenase activity"/>
    <property type="evidence" value="ECO:0007669"/>
    <property type="project" value="UniProtKB-EC"/>
</dbReference>
<accession>A0ABU1U6N0</accession>
<dbReference type="PROSITE" id="PS00934">
    <property type="entry name" value="GLYOXALASE_I_1"/>
    <property type="match status" value="1"/>
</dbReference>
<comment type="caution">
    <text evidence="3">The sequence shown here is derived from an EMBL/GenBank/DDBJ whole genome shotgun (WGS) entry which is preliminary data.</text>
</comment>
<organism evidence="3 4">
    <name type="scientific">Arthrobacter ginsengisoli</name>
    <dbReference type="NCBI Taxonomy" id="1356565"/>
    <lineage>
        <taxon>Bacteria</taxon>
        <taxon>Bacillati</taxon>
        <taxon>Actinomycetota</taxon>
        <taxon>Actinomycetes</taxon>
        <taxon>Micrococcales</taxon>
        <taxon>Micrococcaceae</taxon>
        <taxon>Arthrobacter</taxon>
    </lineage>
</organism>
<evidence type="ECO:0000259" key="2">
    <source>
        <dbReference type="PROSITE" id="PS51819"/>
    </source>
</evidence>
<dbReference type="InterPro" id="IPR029068">
    <property type="entry name" value="Glyas_Bleomycin-R_OHBP_Dase"/>
</dbReference>
<name>A0ABU1U6N0_9MICC</name>
<dbReference type="PANTHER" id="PTHR43279:SF1">
    <property type="entry name" value="CATECHOL-2,3-DIOXYGENASE"/>
    <property type="match status" value="1"/>
</dbReference>
<keyword evidence="3" id="KW-0560">Oxidoreductase</keyword>
<dbReference type="EMBL" id="JAVDVQ010000001">
    <property type="protein sequence ID" value="MDR7080839.1"/>
    <property type="molecule type" value="Genomic_DNA"/>
</dbReference>
<feature type="domain" description="VOC" evidence="2">
    <location>
        <begin position="209"/>
        <end position="322"/>
    </location>
</feature>
<dbReference type="PROSITE" id="PS51819">
    <property type="entry name" value="VOC"/>
    <property type="match status" value="2"/>
</dbReference>
<keyword evidence="1" id="KW-0479">Metal-binding</keyword>
<dbReference type="Pfam" id="PF00903">
    <property type="entry name" value="Glyoxalase"/>
    <property type="match status" value="2"/>
</dbReference>
<proteinExistence type="predicted"/>
<dbReference type="Proteomes" id="UP001252243">
    <property type="component" value="Unassembled WGS sequence"/>
</dbReference>
<dbReference type="EC" id="1.13.11.2" evidence="3"/>
<dbReference type="InterPro" id="IPR018146">
    <property type="entry name" value="Glyoxalase_1_CS"/>
</dbReference>
<dbReference type="InterPro" id="IPR006311">
    <property type="entry name" value="TAT_signal"/>
</dbReference>
<evidence type="ECO:0000313" key="3">
    <source>
        <dbReference type="EMBL" id="MDR7080839.1"/>
    </source>
</evidence>
<feature type="domain" description="VOC" evidence="2">
    <location>
        <begin position="53"/>
        <end position="170"/>
    </location>
</feature>
<dbReference type="PROSITE" id="PS51318">
    <property type="entry name" value="TAT"/>
    <property type="match status" value="1"/>
</dbReference>
<gene>
    <name evidence="3" type="ORF">J2X01_000108</name>
</gene>
<protein>
    <submittedName>
        <fullName evidence="3">Catechol 2,3-dioxygenase</fullName>
        <ecNumber evidence="3">1.13.11.2</ecNumber>
    </submittedName>
</protein>
<keyword evidence="4" id="KW-1185">Reference proteome</keyword>
<evidence type="ECO:0000256" key="1">
    <source>
        <dbReference type="ARBA" id="ARBA00022723"/>
    </source>
</evidence>
<dbReference type="InterPro" id="IPR004360">
    <property type="entry name" value="Glyas_Fos-R_dOase_dom"/>
</dbReference>
<dbReference type="InterPro" id="IPR037523">
    <property type="entry name" value="VOC_core"/>
</dbReference>
<dbReference type="Gene3D" id="3.10.180.10">
    <property type="entry name" value="2,3-Dihydroxybiphenyl 1,2-Dioxygenase, domain 1"/>
    <property type="match status" value="2"/>
</dbReference>
<dbReference type="PANTHER" id="PTHR43279">
    <property type="entry name" value="CATECHOL-2,3-DIOXYGENASE"/>
    <property type="match status" value="1"/>
</dbReference>
<sequence length="322" mass="33289">MPSTSKPQPKSRRRALAITGTVLALAGGGSWWAVSANGSADAPAASVLGAQTRMGAVHLITADLDPMRAYYVDVLGLGVLDENDTALSLGRGGDEVLTITEDPDGTKDSPGQAGLYHSAFLYENESSLASAMAKVAGAAPNSFQGSADHAVSLAFYLGDPDGNGIELYVDRPADGWKWKDGKVTMGSAPLDPNAFISKHLGAGTAGDPGLGHVHLRVGDLEQARAFYADTLGFAVTAEANGALFFAAGGYHHHIATNTWSSQGAGTRSNDLGLGSFTVQLGSTDERTSVEARLNAAGIDHRNVDGNLVTKDPWGNTVTLTAP</sequence>
<evidence type="ECO:0000313" key="4">
    <source>
        <dbReference type="Proteomes" id="UP001252243"/>
    </source>
</evidence>
<dbReference type="CDD" id="cd16359">
    <property type="entry name" value="VOC_BsCatE_like_C"/>
    <property type="match status" value="1"/>
</dbReference>